<dbReference type="eggNOG" id="COG0624">
    <property type="taxonomic scope" value="Bacteria"/>
</dbReference>
<gene>
    <name evidence="11" type="ORF">BCAL_1229</name>
</gene>
<dbReference type="InterPro" id="IPR002933">
    <property type="entry name" value="Peptidase_M20"/>
</dbReference>
<name>A0A087A8W3_9BIFI</name>
<accession>A0A087A8W3</accession>
<dbReference type="SUPFAM" id="SSF55031">
    <property type="entry name" value="Bacterial exopeptidase dimerisation domain"/>
    <property type="match status" value="1"/>
</dbReference>
<feature type="binding site" evidence="7">
    <location>
        <position position="133"/>
    </location>
    <ligand>
        <name>Zn(2+)</name>
        <dbReference type="ChEBI" id="CHEBI:29105"/>
        <label>2</label>
    </ligand>
</feature>
<feature type="binding site" evidence="8">
    <location>
        <position position="279"/>
    </location>
    <ligand>
        <name>allantoate</name>
        <dbReference type="ChEBI" id="CHEBI:17536"/>
    </ligand>
</feature>
<dbReference type="OrthoDB" id="9808195at2"/>
<dbReference type="Pfam" id="PF07687">
    <property type="entry name" value="M20_dimer"/>
    <property type="match status" value="1"/>
</dbReference>
<evidence type="ECO:0000256" key="5">
    <source>
        <dbReference type="ARBA" id="ARBA00022801"/>
    </source>
</evidence>
<dbReference type="InterPro" id="IPR010158">
    <property type="entry name" value="Amidase_Cbmase"/>
</dbReference>
<feature type="binding site" evidence="7">
    <location>
        <position position="387"/>
    </location>
    <ligand>
        <name>Zn(2+)</name>
        <dbReference type="ChEBI" id="CHEBI:29105"/>
        <label>2</label>
    </ligand>
</feature>
<evidence type="ECO:0000256" key="3">
    <source>
        <dbReference type="ARBA" id="ARBA00011738"/>
    </source>
</evidence>
<feature type="binding site" evidence="7">
    <location>
        <position position="197"/>
    </location>
    <ligand>
        <name>Zn(2+)</name>
        <dbReference type="ChEBI" id="CHEBI:29105"/>
        <label>1</label>
    </ligand>
</feature>
<feature type="binding site" evidence="7">
    <location>
        <position position="85"/>
    </location>
    <ligand>
        <name>Zn(2+)</name>
        <dbReference type="ChEBI" id="CHEBI:29105"/>
        <label>1</label>
    </ligand>
</feature>
<feature type="binding site" evidence="8">
    <location>
        <position position="292"/>
    </location>
    <ligand>
        <name>allantoate</name>
        <dbReference type="ChEBI" id="CHEBI:17536"/>
    </ligand>
</feature>
<keyword evidence="4 7" id="KW-0479">Metal-binding</keyword>
<comment type="cofactor">
    <cofactor evidence="7">
        <name>Zn(2+)</name>
        <dbReference type="ChEBI" id="CHEBI:29105"/>
    </cofactor>
    <text evidence="7">Binds 2 Zn(2+) ions per subunit.</text>
</comment>
<dbReference type="STRING" id="1437609.BCAL_1229"/>
<evidence type="ECO:0000256" key="6">
    <source>
        <dbReference type="ARBA" id="ARBA00023211"/>
    </source>
</evidence>
<evidence type="ECO:0000313" key="11">
    <source>
        <dbReference type="EMBL" id="KFI55213.1"/>
    </source>
</evidence>
<feature type="binding site" evidence="7">
    <location>
        <position position="96"/>
    </location>
    <ligand>
        <name>Zn(2+)</name>
        <dbReference type="ChEBI" id="CHEBI:29105"/>
        <label>1</label>
    </ligand>
</feature>
<dbReference type="PIRSF" id="PIRSF001235">
    <property type="entry name" value="Amidase_carbamoylase"/>
    <property type="match status" value="1"/>
</dbReference>
<comment type="cofactor">
    <cofactor evidence="1">
        <name>Mn(2+)</name>
        <dbReference type="ChEBI" id="CHEBI:29035"/>
    </cofactor>
</comment>
<dbReference type="PANTHER" id="PTHR32494:SF19">
    <property type="entry name" value="ALLANTOATE DEIMINASE-RELATED"/>
    <property type="match status" value="1"/>
</dbReference>
<dbReference type="NCBIfam" id="TIGR01879">
    <property type="entry name" value="hydantase"/>
    <property type="match status" value="1"/>
</dbReference>
<protein>
    <submittedName>
        <fullName evidence="11">Hydantoinase/carbamoylase family amidase</fullName>
        <ecNumber evidence="11">3.5.3.9</ecNumber>
    </submittedName>
</protein>
<evidence type="ECO:0000313" key="12">
    <source>
        <dbReference type="Proteomes" id="UP000029072"/>
    </source>
</evidence>
<feature type="binding site" evidence="8">
    <location>
        <position position="222"/>
    </location>
    <ligand>
        <name>allantoate</name>
        <dbReference type="ChEBI" id="CHEBI:17536"/>
    </ligand>
</feature>
<comment type="similarity">
    <text evidence="2">Belongs to the peptidase M20 family.</text>
</comment>
<dbReference type="AlphaFoldDB" id="A0A087A8W3"/>
<dbReference type="RefSeq" id="WP_052119017.1">
    <property type="nucleotide sequence ID" value="NZ_JDUV01000003.1"/>
</dbReference>
<comment type="caution">
    <text evidence="11">The sequence shown here is derived from an EMBL/GenBank/DDBJ whole genome shotgun (WGS) entry which is preliminary data.</text>
</comment>
<sequence length="440" mass="46946">MSAAQWAEDAARTIMDRCDQLATLTSMENGIERTYLSPQMAKAFELVGGWMRNAGLKVSIDPAGNLRGRAEGERDGLPALILGSHLDSVPDAGKYDGILGVITALSVAEHLVKSGATATLPFALEVVGFGDEEGARFGATLLGSYALGGGWNDEWLDLTDADGITMRQAFRDFGLDPERVAEAAHTTEDAIGYLEFHIEQGPILEQRDRALSSVSSIAAASRYMVTIHGLSCHIATPYDLRHDALTAAAEIITGIDRISREAGTRANVGEISAEPGGVNVIAGKATFSLDLRAGTDELRDETFAKIWDMAADVCERYHVTMDRECIHTADSAQCDPFLRSCIEEGIEQSEGKEAFGLISYPGHDGMAVAGLLPIAMLYVRCKGGISHSPLESVREDDVAYGADAFAHAIENVATRLRAAADEAEARSAALNADVVLAMEA</sequence>
<dbReference type="Gene3D" id="3.40.630.10">
    <property type="entry name" value="Zn peptidases"/>
    <property type="match status" value="1"/>
</dbReference>
<evidence type="ECO:0000256" key="4">
    <source>
        <dbReference type="ARBA" id="ARBA00022723"/>
    </source>
</evidence>
<evidence type="ECO:0000256" key="8">
    <source>
        <dbReference type="PIRSR" id="PIRSR001235-2"/>
    </source>
</evidence>
<dbReference type="Gene3D" id="3.30.70.360">
    <property type="match status" value="1"/>
</dbReference>
<dbReference type="EC" id="3.5.3.9" evidence="11"/>
<reference evidence="11 12" key="1">
    <citation type="submission" date="2014-03" db="EMBL/GenBank/DDBJ databases">
        <title>Genomics of Bifidobacteria.</title>
        <authorList>
            <person name="Ventura M."/>
            <person name="Milani C."/>
            <person name="Lugli G.A."/>
        </authorList>
    </citation>
    <scope>NUCLEOTIDE SEQUENCE [LARGE SCALE GENOMIC DNA]</scope>
    <source>
        <strain evidence="11 12">DSM 23973</strain>
    </source>
</reference>
<evidence type="ECO:0000256" key="1">
    <source>
        <dbReference type="ARBA" id="ARBA00001936"/>
    </source>
</evidence>
<dbReference type="GO" id="GO:0046872">
    <property type="term" value="F:metal ion binding"/>
    <property type="evidence" value="ECO:0007669"/>
    <property type="project" value="UniProtKB-KW"/>
</dbReference>
<dbReference type="PANTHER" id="PTHR32494">
    <property type="entry name" value="ALLANTOATE DEIMINASE-RELATED"/>
    <property type="match status" value="1"/>
</dbReference>
<dbReference type="SUPFAM" id="SSF53187">
    <property type="entry name" value="Zn-dependent exopeptidases"/>
    <property type="match status" value="1"/>
</dbReference>
<proteinExistence type="inferred from homology"/>
<evidence type="ECO:0000259" key="10">
    <source>
        <dbReference type="Pfam" id="PF07687"/>
    </source>
</evidence>
<dbReference type="InterPro" id="IPR011650">
    <property type="entry name" value="Peptidase_M20_dimer"/>
</dbReference>
<comment type="subunit">
    <text evidence="3">Homodimer.</text>
</comment>
<feature type="binding site" evidence="7">
    <location>
        <position position="96"/>
    </location>
    <ligand>
        <name>Zn(2+)</name>
        <dbReference type="ChEBI" id="CHEBI:29105"/>
        <label>2</label>
    </ligand>
</feature>
<keyword evidence="5 11" id="KW-0378">Hydrolase</keyword>
<dbReference type="InterPro" id="IPR036264">
    <property type="entry name" value="Bact_exopeptidase_dim_dom"/>
</dbReference>
<keyword evidence="7" id="KW-0862">Zinc</keyword>
<dbReference type="Pfam" id="PF01546">
    <property type="entry name" value="Peptidase_M20"/>
    <property type="match status" value="1"/>
</dbReference>
<feature type="coiled-coil region" evidence="9">
    <location>
        <begin position="406"/>
        <end position="433"/>
    </location>
</feature>
<evidence type="ECO:0000256" key="9">
    <source>
        <dbReference type="SAM" id="Coils"/>
    </source>
</evidence>
<dbReference type="EMBL" id="JGYS01000006">
    <property type="protein sequence ID" value="KFI55213.1"/>
    <property type="molecule type" value="Genomic_DNA"/>
</dbReference>
<keyword evidence="9" id="KW-0175">Coiled coil</keyword>
<keyword evidence="6" id="KW-0464">Manganese</keyword>
<dbReference type="Proteomes" id="UP000029072">
    <property type="component" value="Unassembled WGS sequence"/>
</dbReference>
<dbReference type="GO" id="GO:0047652">
    <property type="term" value="F:allantoate deiminase activity"/>
    <property type="evidence" value="ECO:0007669"/>
    <property type="project" value="UniProtKB-EC"/>
</dbReference>
<evidence type="ECO:0000256" key="7">
    <source>
        <dbReference type="PIRSR" id="PIRSR001235-1"/>
    </source>
</evidence>
<feature type="domain" description="Peptidase M20 dimerisation" evidence="10">
    <location>
        <begin position="222"/>
        <end position="317"/>
    </location>
</feature>
<evidence type="ECO:0000256" key="2">
    <source>
        <dbReference type="ARBA" id="ARBA00006153"/>
    </source>
</evidence>
<organism evidence="11 12">
    <name type="scientific">Bifidobacterium callitrichos DSM 23973</name>
    <dbReference type="NCBI Taxonomy" id="1437609"/>
    <lineage>
        <taxon>Bacteria</taxon>
        <taxon>Bacillati</taxon>
        <taxon>Actinomycetota</taxon>
        <taxon>Actinomycetes</taxon>
        <taxon>Bifidobacteriales</taxon>
        <taxon>Bifidobacteriaceae</taxon>
        <taxon>Bifidobacterium</taxon>
    </lineage>
</organism>